<sequence>MTTPKRGLWSLLFDKRVSLFDLFSQMALVIGSAAVLAPFYKNDDGGVADAVKLYQSERSRLDELLLKRRNAITKGNEGDVSLDWREREELDKIKQAQKKVYMSMMSLKASAKSLTDELTEEKAKVLGLRRPSDKNDQGERRWPGDA</sequence>
<comment type="caution">
    <text evidence="2">The sequence shown here is derived from an EMBL/GenBank/DDBJ whole genome shotgun (WGS) entry which is preliminary data.</text>
</comment>
<gene>
    <name evidence="2" type="ORF">HDK90DRAFT_510327</name>
</gene>
<proteinExistence type="predicted"/>
<organism evidence="2 3">
    <name type="scientific">Phyllosticta capitalensis</name>
    <dbReference type="NCBI Taxonomy" id="121624"/>
    <lineage>
        <taxon>Eukaryota</taxon>
        <taxon>Fungi</taxon>
        <taxon>Dikarya</taxon>
        <taxon>Ascomycota</taxon>
        <taxon>Pezizomycotina</taxon>
        <taxon>Dothideomycetes</taxon>
        <taxon>Dothideomycetes incertae sedis</taxon>
        <taxon>Botryosphaeriales</taxon>
        <taxon>Phyllostictaceae</taxon>
        <taxon>Phyllosticta</taxon>
    </lineage>
</organism>
<feature type="region of interest" description="Disordered" evidence="1">
    <location>
        <begin position="125"/>
        <end position="146"/>
    </location>
</feature>
<dbReference type="EMBL" id="JBBWRZ010000005">
    <property type="protein sequence ID" value="KAK8235140.1"/>
    <property type="molecule type" value="Genomic_DNA"/>
</dbReference>
<protein>
    <submittedName>
        <fullName evidence="2">Uncharacterized protein</fullName>
    </submittedName>
</protein>
<evidence type="ECO:0000313" key="3">
    <source>
        <dbReference type="Proteomes" id="UP001492380"/>
    </source>
</evidence>
<reference evidence="2 3" key="1">
    <citation type="submission" date="2024-04" db="EMBL/GenBank/DDBJ databases">
        <title>Phyllosticta paracitricarpa is synonymous to the EU quarantine fungus P. citricarpa based on phylogenomic analyses.</title>
        <authorList>
            <consortium name="Lawrence Berkeley National Laboratory"/>
            <person name="Van Ingen-Buijs V.A."/>
            <person name="Van Westerhoven A.C."/>
            <person name="Haridas S."/>
            <person name="Skiadas P."/>
            <person name="Martin F."/>
            <person name="Groenewald J.Z."/>
            <person name="Crous P.W."/>
            <person name="Seidl M.F."/>
        </authorList>
    </citation>
    <scope>NUCLEOTIDE SEQUENCE [LARGE SCALE GENOMIC DNA]</scope>
    <source>
        <strain evidence="2 3">CBS 123374</strain>
    </source>
</reference>
<evidence type="ECO:0000256" key="1">
    <source>
        <dbReference type="SAM" id="MobiDB-lite"/>
    </source>
</evidence>
<dbReference type="Proteomes" id="UP001492380">
    <property type="component" value="Unassembled WGS sequence"/>
</dbReference>
<name>A0ABR1YNW0_9PEZI</name>
<keyword evidence="3" id="KW-1185">Reference proteome</keyword>
<evidence type="ECO:0000313" key="2">
    <source>
        <dbReference type="EMBL" id="KAK8235140.1"/>
    </source>
</evidence>
<accession>A0ABR1YNW0</accession>